<organism evidence="1 2">
    <name type="scientific">Williamsia marianensis</name>
    <dbReference type="NCBI Taxonomy" id="85044"/>
    <lineage>
        <taxon>Bacteria</taxon>
        <taxon>Bacillati</taxon>
        <taxon>Actinomycetota</taxon>
        <taxon>Actinomycetes</taxon>
        <taxon>Mycobacteriales</taxon>
        <taxon>Nocardiaceae</taxon>
        <taxon>Williamsia</taxon>
    </lineage>
</organism>
<dbReference type="EMBL" id="RBKV01000001">
    <property type="protein sequence ID" value="RKR94620.1"/>
    <property type="molecule type" value="Genomic_DNA"/>
</dbReference>
<sequence>MTGLSDAKAAMARDEWTAALALLAHETSSEADEARAMAHYGNGEFEVAVGVWESLYERRRDAGEHAGAGWAAAHVALHLLVDTGLMAPVRGWVARAERELAGLGEVPAHALLAMVRTYERFMCGDPDGARRQAQRSMELGAQLDVSPAVLLGQVATARLLIADGEVEPGLAILDDAALQLMSGAVDPFTTGMLYCELICAAQGLLAYDRAREWTDVMDHWRHGHAYGGLHGRCRVHRAELLRVSGPGAAAEREALAACDELRPWMRREFGWPLVELGNIRLRLGDLNGAEDAFLEAHRRAWPSLPGLALLRLEQGEIGAATKLIADAVNNPPDLPWKERPPFGDLRLVPLLDAQSEIAYAGGDAATATLAAARLRSISEQFVGQGLAACAALATARAHLLAGIPELAVGEAGIAVVQWCELDAPYEAAVARVMLGTACAAAGDTVRSRLDWQAAHAEFESFGAVRRSAEVAALLAGDSSATTAEPLTATMAWTGDRWRLAFRHTETVLADLRGLRYLATLVSRPGHEFRAMDLCGGHEVAEPVPIIDEQARAAYLRRLNEVDQDIAEAEHNNDIGRVDLAQRDREFLLAELSGAVGLGGRLRHSGGAAERARTSVTRSLRYALDRVAEHDPVLGDHLKKTVRTGSCCSYSPDTVAPITWTVLR</sequence>
<dbReference type="AlphaFoldDB" id="A0A495K043"/>
<gene>
    <name evidence="1" type="ORF">DFJ75_1419</name>
</gene>
<protein>
    <submittedName>
        <fullName evidence="1">LuxR family transcriptional regulator</fullName>
    </submittedName>
</protein>
<dbReference type="RefSeq" id="WP_062798734.1">
    <property type="nucleotide sequence ID" value="NZ_CBCRXS010000009.1"/>
</dbReference>
<proteinExistence type="predicted"/>
<dbReference type="OrthoDB" id="27092at2"/>
<evidence type="ECO:0000313" key="1">
    <source>
        <dbReference type="EMBL" id="RKR94620.1"/>
    </source>
</evidence>
<evidence type="ECO:0000313" key="2">
    <source>
        <dbReference type="Proteomes" id="UP000274762"/>
    </source>
</evidence>
<dbReference type="Proteomes" id="UP000274762">
    <property type="component" value="Unassembled WGS sequence"/>
</dbReference>
<comment type="caution">
    <text evidence="1">The sequence shown here is derived from an EMBL/GenBank/DDBJ whole genome shotgun (WGS) entry which is preliminary data.</text>
</comment>
<name>A0A495K043_WILMA</name>
<reference evidence="1 2" key="1">
    <citation type="submission" date="2018-10" db="EMBL/GenBank/DDBJ databases">
        <title>Sequencing the genomes of 1000 actinobacteria strains.</title>
        <authorList>
            <person name="Klenk H.-P."/>
        </authorList>
    </citation>
    <scope>NUCLEOTIDE SEQUENCE [LARGE SCALE GENOMIC DNA]</scope>
    <source>
        <strain evidence="1 2">DSM 44343</strain>
    </source>
</reference>
<accession>A0A495K043</accession>